<feature type="transmembrane region" description="Helical" evidence="6">
    <location>
        <begin position="1921"/>
        <end position="1941"/>
    </location>
</feature>
<dbReference type="SMART" id="SM00303">
    <property type="entry name" value="GPS"/>
    <property type="match status" value="1"/>
</dbReference>
<gene>
    <name evidence="8" type="ORF">SteCoe_1645</name>
</gene>
<dbReference type="GO" id="GO:0005261">
    <property type="term" value="F:monoatomic cation channel activity"/>
    <property type="evidence" value="ECO:0007669"/>
    <property type="project" value="TreeGrafter"/>
</dbReference>
<protein>
    <recommendedName>
        <fullName evidence="7">PKD/REJ-like domain-containing protein</fullName>
    </recommendedName>
</protein>
<evidence type="ECO:0000256" key="4">
    <source>
        <dbReference type="ARBA" id="ARBA00022989"/>
    </source>
</evidence>
<proteinExistence type="predicted"/>
<feature type="transmembrane region" description="Helical" evidence="6">
    <location>
        <begin position="2063"/>
        <end position="2080"/>
    </location>
</feature>
<reference evidence="8 9" key="1">
    <citation type="submission" date="2016-11" db="EMBL/GenBank/DDBJ databases">
        <title>The macronuclear genome of Stentor coeruleus: a giant cell with tiny introns.</title>
        <authorList>
            <person name="Slabodnick M."/>
            <person name="Ruby J.G."/>
            <person name="Reiff S.B."/>
            <person name="Swart E.C."/>
            <person name="Gosai S."/>
            <person name="Prabakaran S."/>
            <person name="Witkowska E."/>
            <person name="Larue G.E."/>
            <person name="Fisher S."/>
            <person name="Freeman R.M."/>
            <person name="Gunawardena J."/>
            <person name="Chu W."/>
            <person name="Stover N.A."/>
            <person name="Gregory B.D."/>
            <person name="Nowacki M."/>
            <person name="Derisi J."/>
            <person name="Roy S.W."/>
            <person name="Marshall W.F."/>
            <person name="Sood P."/>
        </authorList>
    </citation>
    <scope>NUCLEOTIDE SEQUENCE [LARGE SCALE GENOMIC DNA]</scope>
    <source>
        <strain evidence="8">WM001</strain>
    </source>
</reference>
<dbReference type="Gene3D" id="2.60.220.50">
    <property type="match status" value="1"/>
</dbReference>
<keyword evidence="4 6" id="KW-1133">Transmembrane helix</keyword>
<evidence type="ECO:0000256" key="2">
    <source>
        <dbReference type="ARBA" id="ARBA00022692"/>
    </source>
</evidence>
<keyword evidence="2 6" id="KW-0812">Transmembrane</keyword>
<keyword evidence="9" id="KW-1185">Reference proteome</keyword>
<evidence type="ECO:0000256" key="6">
    <source>
        <dbReference type="SAM" id="Phobius"/>
    </source>
</evidence>
<dbReference type="GO" id="GO:0006816">
    <property type="term" value="P:calcium ion transport"/>
    <property type="evidence" value="ECO:0007669"/>
    <property type="project" value="TreeGrafter"/>
</dbReference>
<evidence type="ECO:0000256" key="1">
    <source>
        <dbReference type="ARBA" id="ARBA00004370"/>
    </source>
</evidence>
<dbReference type="EMBL" id="MPUH01000017">
    <property type="protein sequence ID" value="OMJ95104.1"/>
    <property type="molecule type" value="Genomic_DNA"/>
</dbReference>
<comment type="subcellular location">
    <subcellularLocation>
        <location evidence="1">Membrane</location>
    </subcellularLocation>
</comment>
<dbReference type="PANTHER" id="PTHR46730">
    <property type="entry name" value="POLYCYSTIN-1"/>
    <property type="match status" value="1"/>
</dbReference>
<comment type="caution">
    <text evidence="8">The sequence shown here is derived from an EMBL/GenBank/DDBJ whole genome shotgun (WGS) entry which is preliminary data.</text>
</comment>
<dbReference type="Pfam" id="PF02010">
    <property type="entry name" value="REJ"/>
    <property type="match status" value="1"/>
</dbReference>
<evidence type="ECO:0000313" key="9">
    <source>
        <dbReference type="Proteomes" id="UP000187209"/>
    </source>
</evidence>
<evidence type="ECO:0000256" key="3">
    <source>
        <dbReference type="ARBA" id="ARBA00022737"/>
    </source>
</evidence>
<keyword evidence="5 6" id="KW-0472">Membrane</keyword>
<dbReference type="Proteomes" id="UP000187209">
    <property type="component" value="Unassembled WGS sequence"/>
</dbReference>
<keyword evidence="3" id="KW-0677">Repeat</keyword>
<evidence type="ECO:0000259" key="7">
    <source>
        <dbReference type="Pfam" id="PF02010"/>
    </source>
</evidence>
<dbReference type="InterPro" id="IPR002859">
    <property type="entry name" value="PKD/REJ-like"/>
</dbReference>
<dbReference type="PANTHER" id="PTHR46730:SF1">
    <property type="entry name" value="PLAT DOMAIN-CONTAINING PROTEIN"/>
    <property type="match status" value="1"/>
</dbReference>
<feature type="transmembrane region" description="Helical" evidence="6">
    <location>
        <begin position="2147"/>
        <end position="2169"/>
    </location>
</feature>
<feature type="transmembrane region" description="Helical" evidence="6">
    <location>
        <begin position="2181"/>
        <end position="2207"/>
    </location>
</feature>
<feature type="transmembrane region" description="Helical" evidence="6">
    <location>
        <begin position="2100"/>
        <end position="2121"/>
    </location>
</feature>
<dbReference type="InterPro" id="IPR000203">
    <property type="entry name" value="GPS"/>
</dbReference>
<accession>A0A1R2D1G4</accession>
<evidence type="ECO:0000256" key="5">
    <source>
        <dbReference type="ARBA" id="ARBA00023136"/>
    </source>
</evidence>
<organism evidence="8 9">
    <name type="scientific">Stentor coeruleus</name>
    <dbReference type="NCBI Taxonomy" id="5963"/>
    <lineage>
        <taxon>Eukaryota</taxon>
        <taxon>Sar</taxon>
        <taxon>Alveolata</taxon>
        <taxon>Ciliophora</taxon>
        <taxon>Postciliodesmatophora</taxon>
        <taxon>Heterotrichea</taxon>
        <taxon>Heterotrichida</taxon>
        <taxon>Stentoridae</taxon>
        <taxon>Stentor</taxon>
    </lineage>
</organism>
<dbReference type="GO" id="GO:0005886">
    <property type="term" value="C:plasma membrane"/>
    <property type="evidence" value="ECO:0007669"/>
    <property type="project" value="TreeGrafter"/>
</dbReference>
<name>A0A1R2D1G4_9CILI</name>
<feature type="domain" description="PKD/REJ-like" evidence="7">
    <location>
        <begin position="1184"/>
        <end position="1584"/>
    </location>
</feature>
<dbReference type="OrthoDB" id="2121937at2759"/>
<dbReference type="Pfam" id="PF01825">
    <property type="entry name" value="GPS"/>
    <property type="match status" value="1"/>
</dbReference>
<dbReference type="InterPro" id="IPR046338">
    <property type="entry name" value="GAIN_dom_sf"/>
</dbReference>
<evidence type="ECO:0000313" key="8">
    <source>
        <dbReference type="EMBL" id="OMJ95104.1"/>
    </source>
</evidence>
<sequence length="2235" mass="248625">MFTTFLALIVLTTAKYLKFIDVSISSGVCTGTIKVYDDSDNQISISQLKIWIYIVPEAVLASDNELLTDNGQVTFSVSIAYAGNLQLIASTKNYESAYSDILTSSVSSGYEMTLNPSKKTVSANENFQIEIGLTQSSAKVICNFNLNEIFGAEISGTVSANNVENNINLDVSLSNLGVNQIIAQCYSSDLLKYFTKTVIIIVNESDQYNIKIYCNQESYYISTYFYIFADIYDSNNGLVSLSSFTMSLEAIGPPGLYGLTKNTFTGFHGSFVFLSVMNLGIYRFYVSIFDTHFAVTSLIYYTSTDTEKYVKLSLPDINIGTAFTASATIYKGLSISTDSSFSICIFLYPSTATLSGSTSGTTTNGVYDFNDLVITSTGVFTIMAVCSTCRSELSKTFTVMVNYLEINLSSENTYIINSPLAITLKVYTDSALTQLETSSLVVSLTISSSIETLYESNAYINNGKATFSNIIISVLGTHTAKAKLVSASDKTKTIEIIGYFIVIDFQNTIPKTVQSELSVTGTLYKDQALTEKCTDTGLTINFSLDPTGSFSGTSCKTSDSGVVVFSGMIILSGGTFKVKLYGTEIVTTFSQEFTVNDLYLKIVFTDEIPKYTNQNFNVKVELYLDRNLIEAYTDGSYNIEFIITEVSKNEIFIESSVNTANGLVALGPLLINKLGKYQFLAKGDGLTSYQYESNLQINCPPDEYEFSNQCIVCPDQSAFNYTTEQCECESEGYMINNTCYFCEVQGSSYSTTTESCECPERDYIKDNTCTSCEIINSNYNSVSEICECANNEYVLNNTCTPCEIVGSLYNNVSDQCECAFNEYIENNSCIECEVSGSFYNKTSDKCECANNEYVLNNTCTPCEIVGSLYNKVSDQCECAFNEYIENNSCIECEVNGSFYNKTSDKCECAVDEYILSNTCTKCPVKGSLFNQVSQTCECPQDFQAIENLCQNCDRWLQSSEISATLTDYLKTLLLSFSVSVMPVNCTLLFSDPILLKLGLGYICTFSSNYTSLSIKLGYSSNLKNEQIGLISGVLKGQLKKCGYNLTDLSVNITFSEPLPKPQAIILSPNSIFYECQNMTIDGSLSNAGYGKTLYYKWKISIKGSLSKDIIQDYSDTSYITILGSSLSEGVASVELTVKNELNKESSVNKLINISKATYLLVQFDDNKNYTCKQTTTCQFFIKSIDSCGSSSIYSFSWSLLSDSNLITSEKLNSFWSSQIFPSALTIPSKTFPTSTLIFQVIVTDQKTQITGNQNLTVEIIPDNPVLIIHPLSGSVSTLSNSIINASYSYNPNEDGFLSYLWYCSYQNSECSFNYEKNHKYFLLEKYNAEAKIVDYINITLFINKSSKRVLQDVVLGSSSMQFVPSFVDWEVPEIVITEYYTGTQKLLVEKSKPLVLRAVLEGNSAISNQNWVFLDTVGYFLTPTNQNVVSIDTSKLIASLEYQIKFSVTNDANKECSYFYKFTINTPPTSGSFEVVPSSGIELETEFKFYARDWEDYEGNYPLMYSFSYVVENVRTDLSSTSLSNYGKAVLPYLGRDVVMEVKVCDSLDDCSYATSMITLNLNENFNANSYLKNQESILNTTLADNLPLLLLSLSSSTLNRDYYISNSYSEPSESNLQLMQQSYTLGLSYLNELINFTTSSSSSIDQNIEILNSYTYNPYIKSDDNFNSSSKTIDFILNTTQTIGLNTNQTERVLNVISNSIEIDKETVYNKSKTLGVLAQTLENIGSGLLKNTVENQNSTVKNGQTVLDVKVVNSAKIGGSEIKSSSESGALAKLPEGFNDAIGGDVGNVGMSFTFIDSVPSNVNSTPTIVAFTVFSTENNKPLKVNLKTQDIQIKIPIYNATTITKPACFYLDETTSKWSNKGCKVIDFKSNYILCSCNHLSFFSAGEGDINSGFTPNSNIGDTVDFNSLKSINPSSAAGFYFVGVVIFFYIIISIIAYRKDKKDIESYLDTIKSKQSSDVTSRTEVNNTIMDNYITVITPDSINTTKDSNNSPGLKRQITLSQNAVEHDLALDEIQQAIRTNESENPVVGFKIVLQKHKLLSVFFLYTPEQSRLIRGTRIFVVFLGQMFFIGLFYNGDKTESSSFSDKILSYSFRDFMVMLYSNIIMLVVDMIIGYLLKDKELKSGLNLDDALKVIKRNKIVKIFGLIFCWIVMIVYCWSIGMFALKLTQGTSHMWLFNTGISFIVDLCFTSIIKLLFYAYVVAKILKYYQDWKESKELERRASFDSEDLAK</sequence>